<dbReference type="PANTHER" id="PTHR30269:SF37">
    <property type="entry name" value="MEMBRANE TRANSPORTER PROTEIN"/>
    <property type="match status" value="1"/>
</dbReference>
<dbReference type="Proteomes" id="UP000535890">
    <property type="component" value="Unassembled WGS sequence"/>
</dbReference>
<evidence type="ECO:0000256" key="4">
    <source>
        <dbReference type="ARBA" id="ARBA00022475"/>
    </source>
</evidence>
<feature type="transmembrane region" description="Helical" evidence="8">
    <location>
        <begin position="163"/>
        <end position="182"/>
    </location>
</feature>
<feature type="transmembrane region" description="Helical" evidence="8">
    <location>
        <begin position="48"/>
        <end position="66"/>
    </location>
</feature>
<dbReference type="EMBL" id="JACCBN010000001">
    <property type="protein sequence ID" value="NYD35481.1"/>
    <property type="molecule type" value="Genomic_DNA"/>
</dbReference>
<comment type="caution">
    <text evidence="9">The sequence shown here is derived from an EMBL/GenBank/DDBJ whole genome shotgun (WGS) entry which is preliminary data.</text>
</comment>
<comment type="similarity">
    <text evidence="2 8">Belongs to the 4-toluene sulfonate uptake permease (TSUP) (TC 2.A.102) family.</text>
</comment>
<evidence type="ECO:0000256" key="3">
    <source>
        <dbReference type="ARBA" id="ARBA00022448"/>
    </source>
</evidence>
<evidence type="ECO:0000256" key="1">
    <source>
        <dbReference type="ARBA" id="ARBA00004651"/>
    </source>
</evidence>
<keyword evidence="10" id="KW-1185">Reference proteome</keyword>
<evidence type="ECO:0000313" key="10">
    <source>
        <dbReference type="Proteomes" id="UP000535890"/>
    </source>
</evidence>
<accession>A0A7Y9J512</accession>
<evidence type="ECO:0000256" key="5">
    <source>
        <dbReference type="ARBA" id="ARBA00022692"/>
    </source>
</evidence>
<organism evidence="9 10">
    <name type="scientific">Actinomycetospora corticicola</name>
    <dbReference type="NCBI Taxonomy" id="663602"/>
    <lineage>
        <taxon>Bacteria</taxon>
        <taxon>Bacillati</taxon>
        <taxon>Actinomycetota</taxon>
        <taxon>Actinomycetes</taxon>
        <taxon>Pseudonocardiales</taxon>
        <taxon>Pseudonocardiaceae</taxon>
        <taxon>Actinomycetospora</taxon>
    </lineage>
</organism>
<keyword evidence="5 8" id="KW-0812">Transmembrane</keyword>
<evidence type="ECO:0000256" key="6">
    <source>
        <dbReference type="ARBA" id="ARBA00022989"/>
    </source>
</evidence>
<comment type="subcellular location">
    <subcellularLocation>
        <location evidence="1 8">Cell membrane</location>
        <topology evidence="1 8">Multi-pass membrane protein</topology>
    </subcellularLocation>
</comment>
<dbReference type="Pfam" id="PF01925">
    <property type="entry name" value="TauE"/>
    <property type="match status" value="1"/>
</dbReference>
<proteinExistence type="inferred from homology"/>
<keyword evidence="3" id="KW-0813">Transport</keyword>
<feature type="transmembrane region" description="Helical" evidence="8">
    <location>
        <begin position="26"/>
        <end position="41"/>
    </location>
</feature>
<dbReference type="RefSeq" id="WP_179793312.1">
    <property type="nucleotide sequence ID" value="NZ_BAABHP010000004.1"/>
</dbReference>
<keyword evidence="7 8" id="KW-0472">Membrane</keyword>
<dbReference type="AlphaFoldDB" id="A0A7Y9J512"/>
<sequence length="242" mass="23612">MSPVVVALLVGVPVMAGATLQRTTGLGLALVGAPFLVAVLGPRDGVSFGNALQSVLCTLVLVQTWRDARWSAVGLLLAGAAVGVPTGALVATTLPEAPLLVVVGVLALLGVALSVVPAAGAALRGTAGAVGSGVAAGFVNATAGVGGPLISAYGASQRIEPRVFVPTAQAVLLAVNLTALLVKGVPDLAATTWVAGLVAITAGVLLGGPVQRRLDPVVGRRLMLAVAAVGAAATVARGLLQL</sequence>
<evidence type="ECO:0000256" key="7">
    <source>
        <dbReference type="ARBA" id="ARBA00023136"/>
    </source>
</evidence>
<protein>
    <recommendedName>
        <fullName evidence="8">Probable membrane transporter protein</fullName>
    </recommendedName>
</protein>
<keyword evidence="4 8" id="KW-1003">Cell membrane</keyword>
<feature type="transmembrane region" description="Helical" evidence="8">
    <location>
        <begin position="72"/>
        <end position="92"/>
    </location>
</feature>
<name>A0A7Y9J512_9PSEU</name>
<feature type="transmembrane region" description="Helical" evidence="8">
    <location>
        <begin position="99"/>
        <end position="123"/>
    </location>
</feature>
<dbReference type="PANTHER" id="PTHR30269">
    <property type="entry name" value="TRANSMEMBRANE PROTEIN YFCA"/>
    <property type="match status" value="1"/>
</dbReference>
<dbReference type="InterPro" id="IPR052017">
    <property type="entry name" value="TSUP"/>
</dbReference>
<evidence type="ECO:0000256" key="8">
    <source>
        <dbReference type="RuleBase" id="RU363041"/>
    </source>
</evidence>
<dbReference type="InterPro" id="IPR002781">
    <property type="entry name" value="TM_pro_TauE-like"/>
</dbReference>
<feature type="transmembrane region" description="Helical" evidence="8">
    <location>
        <begin position="129"/>
        <end position="151"/>
    </location>
</feature>
<reference evidence="9 10" key="1">
    <citation type="submission" date="2020-07" db="EMBL/GenBank/DDBJ databases">
        <title>Sequencing the genomes of 1000 actinobacteria strains.</title>
        <authorList>
            <person name="Klenk H.-P."/>
        </authorList>
    </citation>
    <scope>NUCLEOTIDE SEQUENCE [LARGE SCALE GENOMIC DNA]</scope>
    <source>
        <strain evidence="9 10">DSM 45772</strain>
    </source>
</reference>
<gene>
    <name evidence="9" type="ORF">BJ983_001583</name>
</gene>
<evidence type="ECO:0000256" key="2">
    <source>
        <dbReference type="ARBA" id="ARBA00009142"/>
    </source>
</evidence>
<dbReference type="GO" id="GO:0005886">
    <property type="term" value="C:plasma membrane"/>
    <property type="evidence" value="ECO:0007669"/>
    <property type="project" value="UniProtKB-SubCell"/>
</dbReference>
<keyword evidence="6 8" id="KW-1133">Transmembrane helix</keyword>
<evidence type="ECO:0000313" key="9">
    <source>
        <dbReference type="EMBL" id="NYD35481.1"/>
    </source>
</evidence>
<feature type="transmembrane region" description="Helical" evidence="8">
    <location>
        <begin position="222"/>
        <end position="240"/>
    </location>
</feature>
<feature type="transmembrane region" description="Helical" evidence="8">
    <location>
        <begin position="188"/>
        <end position="210"/>
    </location>
</feature>